<keyword evidence="4 7" id="KW-0812">Transmembrane</keyword>
<evidence type="ECO:0000256" key="1">
    <source>
        <dbReference type="ARBA" id="ARBA00004651"/>
    </source>
</evidence>
<feature type="transmembrane region" description="Helical" evidence="7">
    <location>
        <begin position="325"/>
        <end position="344"/>
    </location>
</feature>
<feature type="transmembrane region" description="Helical" evidence="7">
    <location>
        <begin position="401"/>
        <end position="421"/>
    </location>
</feature>
<evidence type="ECO:0000256" key="2">
    <source>
        <dbReference type="ARBA" id="ARBA00006162"/>
    </source>
</evidence>
<feature type="transmembrane region" description="Helical" evidence="7">
    <location>
        <begin position="442"/>
        <end position="462"/>
    </location>
</feature>
<dbReference type="InterPro" id="IPR006707">
    <property type="entry name" value="T7SS_EccD"/>
</dbReference>
<evidence type="ECO:0000256" key="5">
    <source>
        <dbReference type="ARBA" id="ARBA00022989"/>
    </source>
</evidence>
<dbReference type="PIRSF" id="PIRSF017804">
    <property type="entry name" value="Secretion_EccD1"/>
    <property type="match status" value="1"/>
</dbReference>
<name>A0ABW7SJB8_9ACTN</name>
<dbReference type="InterPro" id="IPR024962">
    <property type="entry name" value="YukD-like"/>
</dbReference>
<keyword evidence="6 7" id="KW-0472">Membrane</keyword>
<feature type="transmembrane region" description="Helical" evidence="7">
    <location>
        <begin position="121"/>
        <end position="141"/>
    </location>
</feature>
<dbReference type="RefSeq" id="WP_396679535.1">
    <property type="nucleotide sequence ID" value="NZ_JBIRPU010000008.1"/>
</dbReference>
<feature type="transmembrane region" description="Helical" evidence="7">
    <location>
        <begin position="173"/>
        <end position="195"/>
    </location>
</feature>
<dbReference type="Pfam" id="PF19053">
    <property type="entry name" value="EccD"/>
    <property type="match status" value="1"/>
</dbReference>
<feature type="transmembrane region" description="Helical" evidence="7">
    <location>
        <begin position="261"/>
        <end position="281"/>
    </location>
</feature>
<protein>
    <submittedName>
        <fullName evidence="9">Type VII secretion integral membrane protein EccD</fullName>
    </submittedName>
</protein>
<evidence type="ECO:0000256" key="6">
    <source>
        <dbReference type="ARBA" id="ARBA00023136"/>
    </source>
</evidence>
<dbReference type="InterPro" id="IPR044049">
    <property type="entry name" value="EccD_transm"/>
</dbReference>
<keyword evidence="3" id="KW-1003">Cell membrane</keyword>
<keyword evidence="10" id="KW-1185">Reference proteome</keyword>
<organism evidence="9 10">
    <name type="scientific">Micromonospora rubida</name>
    <dbReference type="NCBI Taxonomy" id="2697657"/>
    <lineage>
        <taxon>Bacteria</taxon>
        <taxon>Bacillati</taxon>
        <taxon>Actinomycetota</taxon>
        <taxon>Actinomycetes</taxon>
        <taxon>Micromonosporales</taxon>
        <taxon>Micromonosporaceae</taxon>
        <taxon>Micromonospora</taxon>
    </lineage>
</organism>
<comment type="caution">
    <text evidence="9">The sequence shown here is derived from an EMBL/GenBank/DDBJ whole genome shotgun (WGS) entry which is preliminary data.</text>
</comment>
<proteinExistence type="inferred from homology"/>
<evidence type="ECO:0000256" key="7">
    <source>
        <dbReference type="SAM" id="Phobius"/>
    </source>
</evidence>
<dbReference type="Pfam" id="PF08817">
    <property type="entry name" value="YukD"/>
    <property type="match status" value="1"/>
</dbReference>
<comment type="subcellular location">
    <subcellularLocation>
        <location evidence="1">Cell membrane</location>
        <topology evidence="1">Multi-pass membrane protein</topology>
    </subcellularLocation>
</comment>
<gene>
    <name evidence="9" type="primary">eccD</name>
    <name evidence="9" type="ORF">ACH4OY_14005</name>
</gene>
<feature type="transmembrane region" description="Helical" evidence="7">
    <location>
        <begin position="207"/>
        <end position="230"/>
    </location>
</feature>
<keyword evidence="5 7" id="KW-1133">Transmembrane helix</keyword>
<comment type="similarity">
    <text evidence="2">Belongs to the EccD/Snm4 family.</text>
</comment>
<feature type="transmembrane region" description="Helical" evidence="7">
    <location>
        <begin position="147"/>
        <end position="166"/>
    </location>
</feature>
<evidence type="ECO:0000313" key="10">
    <source>
        <dbReference type="Proteomes" id="UP001611075"/>
    </source>
</evidence>
<feature type="transmembrane region" description="Helical" evidence="7">
    <location>
        <begin position="377"/>
        <end position="395"/>
    </location>
</feature>
<evidence type="ECO:0000256" key="3">
    <source>
        <dbReference type="ARBA" id="ARBA00022475"/>
    </source>
</evidence>
<dbReference type="EMBL" id="JBIRPU010000008">
    <property type="protein sequence ID" value="MFI0793787.1"/>
    <property type="molecule type" value="Genomic_DNA"/>
</dbReference>
<dbReference type="NCBIfam" id="TIGR03920">
    <property type="entry name" value="T7SS_EccD"/>
    <property type="match status" value="1"/>
</dbReference>
<evidence type="ECO:0000313" key="9">
    <source>
        <dbReference type="EMBL" id="MFI0793787.1"/>
    </source>
</evidence>
<feature type="domain" description="EccD-like transmembrane" evidence="8">
    <location>
        <begin position="119"/>
        <end position="464"/>
    </location>
</feature>
<accession>A0ABW7SJB8</accession>
<dbReference type="Gene3D" id="3.10.20.90">
    <property type="entry name" value="Phosphatidylinositol 3-kinase Catalytic Subunit, Chain A, domain 1"/>
    <property type="match status" value="1"/>
</dbReference>
<dbReference type="Proteomes" id="UP001611075">
    <property type="component" value="Unassembled WGS sequence"/>
</dbReference>
<evidence type="ECO:0000259" key="8">
    <source>
        <dbReference type="Pfam" id="PF19053"/>
    </source>
</evidence>
<feature type="transmembrane region" description="Helical" evidence="7">
    <location>
        <begin position="237"/>
        <end position="255"/>
    </location>
</feature>
<sequence>MSQDRGELCRLLVVGPTSQVDVSLPTHIPLADMMPALLSALGPDLADRGLEHSGWIARRLGGPALDESRTVTDLELLDGEMVYMRPRTDQIPPLAYDDLIDGVSAGIRERSGLWRPRTTRMAALLLFAAWLGAGLAAMQVWRDHGSRTVLLAMSAVLCCAAGYAVARKLADRALAGILGGACVSATVLVTLDVVAQRIPSTDAGSNLPLLIFAGATAGTVAALLVCLLVAPHTSRRPVTAGLACLWLLVTAAVVLREQAGLGWTGVAAALVTVTTVLRLAVPAVTFKLAGFTLPEMPVEAAELQKDIEPHPAADLLAGAVSADQFMTALYTALGLVSGVAMVWLVTAPGWTAPLAGWLAAAAQILVTRAMTSTWHRLALAGPALVAMAVWCLTAAAGRGSWTATLAVAFCLVLALVCGTAARVASRRRYNPIWGRLGDWTHTAAVAALLPTAVVIMGVIALIRAQVG</sequence>
<evidence type="ECO:0000256" key="4">
    <source>
        <dbReference type="ARBA" id="ARBA00022692"/>
    </source>
</evidence>
<reference evidence="9 10" key="1">
    <citation type="submission" date="2024-10" db="EMBL/GenBank/DDBJ databases">
        <title>The Natural Products Discovery Center: Release of the First 8490 Sequenced Strains for Exploring Actinobacteria Biosynthetic Diversity.</title>
        <authorList>
            <person name="Kalkreuter E."/>
            <person name="Kautsar S.A."/>
            <person name="Yang D."/>
            <person name="Bader C.D."/>
            <person name="Teijaro C.N."/>
            <person name="Fluegel L."/>
            <person name="Davis C.M."/>
            <person name="Simpson J.R."/>
            <person name="Lauterbach L."/>
            <person name="Steele A.D."/>
            <person name="Gui C."/>
            <person name="Meng S."/>
            <person name="Li G."/>
            <person name="Viehrig K."/>
            <person name="Ye F."/>
            <person name="Su P."/>
            <person name="Kiefer A.F."/>
            <person name="Nichols A."/>
            <person name="Cepeda A.J."/>
            <person name="Yan W."/>
            <person name="Fan B."/>
            <person name="Jiang Y."/>
            <person name="Adhikari A."/>
            <person name="Zheng C.-J."/>
            <person name="Schuster L."/>
            <person name="Cowan T.M."/>
            <person name="Smanski M.J."/>
            <person name="Chevrette M.G."/>
            <person name="De Carvalho L.P.S."/>
            <person name="Shen B."/>
        </authorList>
    </citation>
    <scope>NUCLEOTIDE SEQUENCE [LARGE SCALE GENOMIC DNA]</scope>
    <source>
        <strain evidence="9 10">NPDC021253</strain>
    </source>
</reference>